<keyword evidence="3" id="KW-1185">Reference proteome</keyword>
<dbReference type="RefSeq" id="XP_029224993.1">
    <property type="nucleotide sequence ID" value="XM_029374995.1"/>
</dbReference>
<dbReference type="GeneID" id="40321751"/>
<organism evidence="2 3">
    <name type="scientific">Trypanosoma conorhini</name>
    <dbReference type="NCBI Taxonomy" id="83891"/>
    <lineage>
        <taxon>Eukaryota</taxon>
        <taxon>Discoba</taxon>
        <taxon>Euglenozoa</taxon>
        <taxon>Kinetoplastea</taxon>
        <taxon>Metakinetoplastina</taxon>
        <taxon>Trypanosomatida</taxon>
        <taxon>Trypanosomatidae</taxon>
        <taxon>Trypanosoma</taxon>
    </lineage>
</organism>
<evidence type="ECO:0008006" key="4">
    <source>
        <dbReference type="Google" id="ProtNLM"/>
    </source>
</evidence>
<dbReference type="EMBL" id="MKKU01000689">
    <property type="protein sequence ID" value="RNF04170.1"/>
    <property type="molecule type" value="Genomic_DNA"/>
</dbReference>
<dbReference type="Proteomes" id="UP000284403">
    <property type="component" value="Unassembled WGS sequence"/>
</dbReference>
<protein>
    <recommendedName>
        <fullName evidence="4">JmjC domain-containing protein</fullName>
    </recommendedName>
</protein>
<name>A0A3R7NKZ3_9TRYP</name>
<feature type="region of interest" description="Disordered" evidence="1">
    <location>
        <begin position="146"/>
        <end position="171"/>
    </location>
</feature>
<feature type="region of interest" description="Disordered" evidence="1">
    <location>
        <begin position="367"/>
        <end position="387"/>
    </location>
</feature>
<comment type="caution">
    <text evidence="2">The sequence shown here is derived from an EMBL/GenBank/DDBJ whole genome shotgun (WGS) entry which is preliminary data.</text>
</comment>
<dbReference type="AlphaFoldDB" id="A0A3R7NKZ3"/>
<accession>A0A3R7NKZ3</accession>
<dbReference type="OrthoDB" id="252009at2759"/>
<proteinExistence type="predicted"/>
<gene>
    <name evidence="2" type="ORF">Tco025E_08140</name>
</gene>
<feature type="compositionally biased region" description="Low complexity" evidence="1">
    <location>
        <begin position="378"/>
        <end position="387"/>
    </location>
</feature>
<sequence length="705" mass="73378">MLRPTASCLKLKRRNSPYVQKFLEGCPLPATLVDDLAGANLRSSAPFFTTMPRYIVARENRLSKLFFHHALYPAGGARLPCRVVVVRGGRGVRNQPQTALPASQRASAEATCRVQQDPARRSFFYARPVALTPPRLRHDVHPNASEAQEAAVNSSGMDGGGRETAAVSPRPAEDSVLAPLCGVIESHFAALLKLQAADEASGGAGRAIWEELTGLLSGGHGGVVTNAEGVEEPGASHGDVVGALLRSAASAPSSFFHVHSQLPSSALFLTRPPTDVGAATHAAVAPLGKGGADHTQSSVVARLAGGLEPAVPFAVGYPLPVRRSAACGAPDGKADAAADIMPFGHIQCLLRVCTSGGAAGEKSAEEIAESPKACGETASPMHASDAAASAPRSRASKYLSGGGASPSVPTGIVEPWKLGVSLDPKIPFYLRTMTERRFAAAPTGSAGADASSASPSCVSALLGRSDCETYLLPQRELLFTFYAPAEVVAMCAKQNEERMQRQAALGYGGPTHAFADAPRTARRLLQGAHCNHVAAEAAAAASKSDTAAAHTPQRDSAVYEVRALPGDVVFVPRGWRYHVERIIGTAVMDAVAAAPTPAAAAGKQAGAEGLPRAALRAAFLHNAPSTFTSSLRPAHAASHKTGASTGCVEAAAIRGVEVEAFVLCYKPYPFLSAEQAATYVPANYVRRGVEEFYAKGGNDVFHRYV</sequence>
<evidence type="ECO:0000313" key="2">
    <source>
        <dbReference type="EMBL" id="RNF04170.1"/>
    </source>
</evidence>
<evidence type="ECO:0000313" key="3">
    <source>
        <dbReference type="Proteomes" id="UP000284403"/>
    </source>
</evidence>
<reference evidence="2 3" key="1">
    <citation type="journal article" date="2018" name="BMC Genomics">
        <title>Genomic comparison of Trypanosoma conorhini and Trypanosoma rangeli to Trypanosoma cruzi strains of high and low virulence.</title>
        <authorList>
            <person name="Bradwell K.R."/>
            <person name="Koparde V.N."/>
            <person name="Matveyev A.V."/>
            <person name="Serrano M.G."/>
            <person name="Alves J.M."/>
            <person name="Parikh H."/>
            <person name="Huang B."/>
            <person name="Lee V."/>
            <person name="Espinosa-Alvarez O."/>
            <person name="Ortiz P.A."/>
            <person name="Costa-Martins A.G."/>
            <person name="Teixeira M.M."/>
            <person name="Buck G.A."/>
        </authorList>
    </citation>
    <scope>NUCLEOTIDE SEQUENCE [LARGE SCALE GENOMIC DNA]</scope>
    <source>
        <strain evidence="2 3">025E</strain>
    </source>
</reference>
<evidence type="ECO:0000256" key="1">
    <source>
        <dbReference type="SAM" id="MobiDB-lite"/>
    </source>
</evidence>